<accession>A0ABW9RWA6</accession>
<dbReference type="InterPro" id="IPR036890">
    <property type="entry name" value="HATPase_C_sf"/>
</dbReference>
<feature type="domain" description="Histidine kinase" evidence="6">
    <location>
        <begin position="376"/>
        <end position="587"/>
    </location>
</feature>
<dbReference type="Pfam" id="PF08448">
    <property type="entry name" value="PAS_4"/>
    <property type="match status" value="1"/>
</dbReference>
<evidence type="ECO:0000313" key="10">
    <source>
        <dbReference type="Proteomes" id="UP000798808"/>
    </source>
</evidence>
<dbReference type="InterPro" id="IPR013767">
    <property type="entry name" value="PAS_fold"/>
</dbReference>
<organism evidence="9 10">
    <name type="scientific">Fulvivirga kasyanovii</name>
    <dbReference type="NCBI Taxonomy" id="396812"/>
    <lineage>
        <taxon>Bacteria</taxon>
        <taxon>Pseudomonadati</taxon>
        <taxon>Bacteroidota</taxon>
        <taxon>Cytophagia</taxon>
        <taxon>Cytophagales</taxon>
        <taxon>Fulvivirgaceae</taxon>
        <taxon>Fulvivirga</taxon>
    </lineage>
</organism>
<feature type="domain" description="PAS" evidence="7">
    <location>
        <begin position="1"/>
        <end position="57"/>
    </location>
</feature>
<dbReference type="PROSITE" id="PS50113">
    <property type="entry name" value="PAC"/>
    <property type="match status" value="1"/>
</dbReference>
<proteinExistence type="predicted"/>
<comment type="caution">
    <text evidence="9">The sequence shown here is derived from an EMBL/GenBank/DDBJ whole genome shotgun (WGS) entry which is preliminary data.</text>
</comment>
<evidence type="ECO:0000256" key="5">
    <source>
        <dbReference type="ARBA" id="ARBA00022777"/>
    </source>
</evidence>
<dbReference type="SMART" id="SM00091">
    <property type="entry name" value="PAS"/>
    <property type="match status" value="2"/>
</dbReference>
<dbReference type="PROSITE" id="PS50112">
    <property type="entry name" value="PAS"/>
    <property type="match status" value="1"/>
</dbReference>
<evidence type="ECO:0000259" key="6">
    <source>
        <dbReference type="PROSITE" id="PS50109"/>
    </source>
</evidence>
<keyword evidence="5" id="KW-0418">Kinase</keyword>
<dbReference type="Pfam" id="PF00989">
    <property type="entry name" value="PAS"/>
    <property type="match status" value="1"/>
</dbReference>
<name>A0ABW9RWA6_9BACT</name>
<protein>
    <recommendedName>
        <fullName evidence="2">histidine kinase</fullName>
        <ecNumber evidence="2">2.7.13.3</ecNumber>
    </recommendedName>
</protein>
<dbReference type="Pfam" id="PF00512">
    <property type="entry name" value="HisKA"/>
    <property type="match status" value="1"/>
</dbReference>
<dbReference type="Pfam" id="PF02518">
    <property type="entry name" value="HATPase_c"/>
    <property type="match status" value="1"/>
</dbReference>
<dbReference type="Gene3D" id="3.30.565.10">
    <property type="entry name" value="Histidine kinase-like ATPase, C-terminal domain"/>
    <property type="match status" value="1"/>
</dbReference>
<dbReference type="Gene3D" id="1.10.287.130">
    <property type="match status" value="1"/>
</dbReference>
<dbReference type="InterPro" id="IPR005467">
    <property type="entry name" value="His_kinase_dom"/>
</dbReference>
<dbReference type="CDD" id="cd00082">
    <property type="entry name" value="HisKA"/>
    <property type="match status" value="1"/>
</dbReference>
<dbReference type="InterPro" id="IPR013656">
    <property type="entry name" value="PAS_4"/>
</dbReference>
<dbReference type="InterPro" id="IPR052162">
    <property type="entry name" value="Sensor_kinase/Photoreceptor"/>
</dbReference>
<dbReference type="SUPFAM" id="SSF47384">
    <property type="entry name" value="Homodimeric domain of signal transducing histidine kinase"/>
    <property type="match status" value="1"/>
</dbReference>
<dbReference type="PANTHER" id="PTHR43304:SF1">
    <property type="entry name" value="PAC DOMAIN-CONTAINING PROTEIN"/>
    <property type="match status" value="1"/>
</dbReference>
<evidence type="ECO:0000256" key="1">
    <source>
        <dbReference type="ARBA" id="ARBA00000085"/>
    </source>
</evidence>
<keyword evidence="3" id="KW-0597">Phosphoprotein</keyword>
<evidence type="ECO:0000256" key="3">
    <source>
        <dbReference type="ARBA" id="ARBA00022553"/>
    </source>
</evidence>
<reference evidence="9 10" key="1">
    <citation type="submission" date="2019-02" db="EMBL/GenBank/DDBJ databases">
        <authorList>
            <person name="Goldberg S.R."/>
            <person name="Haltli B.A."/>
            <person name="Correa H."/>
            <person name="Russell K.G."/>
        </authorList>
    </citation>
    <scope>NUCLEOTIDE SEQUENCE [LARGE SCALE GENOMIC DNA]</scope>
    <source>
        <strain evidence="9 10">JCM 16186</strain>
    </source>
</reference>
<sequence>MMNYEALFTQSPSAMVVVSTEGTILRANSAFCELLGYKEDELVSTPMSEHVYEADREQYSAIAAKRDQNNNSKTEEITLNLKNKASDTIAVTCKSGPITVGQGASSYQVITVAPIQNDHIYFDALMNGFPGLIYFKDLKGRFLKVNQAYVKKFGVSTPEDLVGKSDFDFFEEQHARNAYNAEQKIIETGQPLLNVEEKETWPDGHNTWVATTKMPLYGKSGQTIGIYGISTGITEKKESEMKLREKTSILNAVTLRMPVVIYKYRIDKGLEIIMGNPLVKDAFVASKIVKMSMEESLASLVDKVSDEDEKHNHLHFNSTWGGQYFENFVFKSRSAEGEFIGLALDITERKHAKRKIKNNAKELEKINRELNQFAYIISHDLKAPLRAITNLSEWIEEDMGESENVEVKDNLRLLRSRVSRMENLINGILTYSRVSRATIEYTEVDVKQVVTEVLDSLMVPENFKVTISGELPVIKFPRVNLEQIFANLISNAIKYHDKSSGHIEVGYRDKNSFHEFWVKDDGPGIAPEYHEKIFVIFQTLQARDSMESTGIGLTIVKKIVEDRGGSITLKSEPGKGTKFVFSIPKSIGDNGN</sequence>
<dbReference type="PANTHER" id="PTHR43304">
    <property type="entry name" value="PHYTOCHROME-LIKE PROTEIN CPH1"/>
    <property type="match status" value="1"/>
</dbReference>
<evidence type="ECO:0000256" key="4">
    <source>
        <dbReference type="ARBA" id="ARBA00022679"/>
    </source>
</evidence>
<dbReference type="SMART" id="SM00387">
    <property type="entry name" value="HATPase_c"/>
    <property type="match status" value="1"/>
</dbReference>
<dbReference type="SMART" id="SM00388">
    <property type="entry name" value="HisKA"/>
    <property type="match status" value="1"/>
</dbReference>
<feature type="domain" description="PAC" evidence="8">
    <location>
        <begin position="193"/>
        <end position="245"/>
    </location>
</feature>
<keyword evidence="10" id="KW-1185">Reference proteome</keyword>
<dbReference type="EMBL" id="SMLW01000620">
    <property type="protein sequence ID" value="MTI27290.1"/>
    <property type="molecule type" value="Genomic_DNA"/>
</dbReference>
<dbReference type="InterPro" id="IPR003594">
    <property type="entry name" value="HATPase_dom"/>
</dbReference>
<dbReference type="RefSeq" id="WP_155174291.1">
    <property type="nucleotide sequence ID" value="NZ_BAAAFL010000010.1"/>
</dbReference>
<dbReference type="InterPro" id="IPR000700">
    <property type="entry name" value="PAS-assoc_C"/>
</dbReference>
<dbReference type="InterPro" id="IPR004358">
    <property type="entry name" value="Sig_transdc_His_kin-like_C"/>
</dbReference>
<evidence type="ECO:0000313" key="9">
    <source>
        <dbReference type="EMBL" id="MTI27290.1"/>
    </source>
</evidence>
<comment type="catalytic activity">
    <reaction evidence="1">
        <text>ATP + protein L-histidine = ADP + protein N-phospho-L-histidine.</text>
        <dbReference type="EC" id="2.7.13.3"/>
    </reaction>
</comment>
<keyword evidence="4" id="KW-0808">Transferase</keyword>
<dbReference type="Proteomes" id="UP000798808">
    <property type="component" value="Unassembled WGS sequence"/>
</dbReference>
<dbReference type="InterPro" id="IPR036097">
    <property type="entry name" value="HisK_dim/P_sf"/>
</dbReference>
<gene>
    <name evidence="9" type="ORF">E1163_20205</name>
</gene>
<dbReference type="Gene3D" id="3.30.450.20">
    <property type="entry name" value="PAS domain"/>
    <property type="match status" value="2"/>
</dbReference>
<dbReference type="InterPro" id="IPR035965">
    <property type="entry name" value="PAS-like_dom_sf"/>
</dbReference>
<evidence type="ECO:0000259" key="7">
    <source>
        <dbReference type="PROSITE" id="PS50112"/>
    </source>
</evidence>
<dbReference type="NCBIfam" id="TIGR00229">
    <property type="entry name" value="sensory_box"/>
    <property type="match status" value="2"/>
</dbReference>
<dbReference type="SUPFAM" id="SSF55785">
    <property type="entry name" value="PYP-like sensor domain (PAS domain)"/>
    <property type="match status" value="2"/>
</dbReference>
<dbReference type="CDD" id="cd00130">
    <property type="entry name" value="PAS"/>
    <property type="match status" value="2"/>
</dbReference>
<dbReference type="InterPro" id="IPR003661">
    <property type="entry name" value="HisK_dim/P_dom"/>
</dbReference>
<evidence type="ECO:0000256" key="2">
    <source>
        <dbReference type="ARBA" id="ARBA00012438"/>
    </source>
</evidence>
<dbReference type="PRINTS" id="PR00344">
    <property type="entry name" value="BCTRLSENSOR"/>
</dbReference>
<dbReference type="SUPFAM" id="SSF55874">
    <property type="entry name" value="ATPase domain of HSP90 chaperone/DNA topoisomerase II/histidine kinase"/>
    <property type="match status" value="1"/>
</dbReference>
<dbReference type="PROSITE" id="PS50109">
    <property type="entry name" value="HIS_KIN"/>
    <property type="match status" value="1"/>
</dbReference>
<dbReference type="InterPro" id="IPR000014">
    <property type="entry name" value="PAS"/>
</dbReference>
<evidence type="ECO:0000259" key="8">
    <source>
        <dbReference type="PROSITE" id="PS50113"/>
    </source>
</evidence>
<dbReference type="EC" id="2.7.13.3" evidence="2"/>